<dbReference type="Proteomes" id="UP000286246">
    <property type="component" value="Unassembled WGS sequence"/>
</dbReference>
<gene>
    <name evidence="1" type="ORF">DFQ12_2846</name>
</gene>
<protein>
    <submittedName>
        <fullName evidence="1">Uncharacterized protein</fullName>
    </submittedName>
</protein>
<reference evidence="1 2" key="1">
    <citation type="submission" date="2018-09" db="EMBL/GenBank/DDBJ databases">
        <title>Genomic Encyclopedia of Type Strains, Phase III (KMG-III): the genomes of soil and plant-associated and newly described type strains.</title>
        <authorList>
            <person name="Whitman W."/>
        </authorList>
    </citation>
    <scope>NUCLEOTIDE SEQUENCE [LARGE SCALE GENOMIC DNA]</scope>
    <source>
        <strain evidence="1 2">CECT 7938</strain>
    </source>
</reference>
<evidence type="ECO:0000313" key="2">
    <source>
        <dbReference type="Proteomes" id="UP000286246"/>
    </source>
</evidence>
<dbReference type="EMBL" id="RAPY01000002">
    <property type="protein sequence ID" value="RKE52605.1"/>
    <property type="molecule type" value="Genomic_DNA"/>
</dbReference>
<sequence length="59" mass="5925">MLPLGEGNAAGEPMLKAVVVAAIFNAGKSIDASLNSALIKRATKGGNQMKLANSSGNLL</sequence>
<name>A0A420B7L4_SPHD1</name>
<evidence type="ECO:0000313" key="1">
    <source>
        <dbReference type="EMBL" id="RKE52605.1"/>
    </source>
</evidence>
<accession>A0A420B7L4</accession>
<proteinExistence type="predicted"/>
<organism evidence="1 2">
    <name type="scientific">Sphingobacterium detergens</name>
    <dbReference type="NCBI Taxonomy" id="1145106"/>
    <lineage>
        <taxon>Bacteria</taxon>
        <taxon>Pseudomonadati</taxon>
        <taxon>Bacteroidota</taxon>
        <taxon>Sphingobacteriia</taxon>
        <taxon>Sphingobacteriales</taxon>
        <taxon>Sphingobacteriaceae</taxon>
        <taxon>Sphingobacterium</taxon>
    </lineage>
</organism>
<dbReference type="RefSeq" id="WP_120259627.1">
    <property type="nucleotide sequence ID" value="NZ_RAPY01000002.1"/>
</dbReference>
<dbReference type="AlphaFoldDB" id="A0A420B7L4"/>
<comment type="caution">
    <text evidence="1">The sequence shown here is derived from an EMBL/GenBank/DDBJ whole genome shotgun (WGS) entry which is preliminary data.</text>
</comment>
<keyword evidence="2" id="KW-1185">Reference proteome</keyword>